<comment type="caution">
    <text evidence="1">The sequence shown here is derived from an EMBL/GenBank/DDBJ whole genome shotgun (WGS) entry which is preliminary data.</text>
</comment>
<gene>
    <name evidence="1" type="ORF">EYF80_041388</name>
</gene>
<protein>
    <submittedName>
        <fullName evidence="1">Uncharacterized protein</fullName>
    </submittedName>
</protein>
<name>A0A4Z2G762_9TELE</name>
<reference evidence="1 2" key="1">
    <citation type="submission" date="2019-03" db="EMBL/GenBank/DDBJ databases">
        <title>First draft genome of Liparis tanakae, snailfish: a comprehensive survey of snailfish specific genes.</title>
        <authorList>
            <person name="Kim W."/>
            <person name="Song I."/>
            <person name="Jeong J.-H."/>
            <person name="Kim D."/>
            <person name="Kim S."/>
            <person name="Ryu S."/>
            <person name="Song J.Y."/>
            <person name="Lee S.K."/>
        </authorList>
    </citation>
    <scope>NUCLEOTIDE SEQUENCE [LARGE SCALE GENOMIC DNA]</scope>
    <source>
        <tissue evidence="1">Muscle</tissue>
    </source>
</reference>
<sequence length="89" mass="9656">MVGSMDTIAPEESSRDRLVFLHEDENPVPLSEEQTSTSWGAHRSDPLMHFLQLPVPVVPSLLVPPAAIHGLQSQGRAPEGGPIFIAILH</sequence>
<accession>A0A4Z2G762</accession>
<organism evidence="1 2">
    <name type="scientific">Liparis tanakae</name>
    <name type="common">Tanaka's snailfish</name>
    <dbReference type="NCBI Taxonomy" id="230148"/>
    <lineage>
        <taxon>Eukaryota</taxon>
        <taxon>Metazoa</taxon>
        <taxon>Chordata</taxon>
        <taxon>Craniata</taxon>
        <taxon>Vertebrata</taxon>
        <taxon>Euteleostomi</taxon>
        <taxon>Actinopterygii</taxon>
        <taxon>Neopterygii</taxon>
        <taxon>Teleostei</taxon>
        <taxon>Neoteleostei</taxon>
        <taxon>Acanthomorphata</taxon>
        <taxon>Eupercaria</taxon>
        <taxon>Perciformes</taxon>
        <taxon>Cottioidei</taxon>
        <taxon>Cottales</taxon>
        <taxon>Liparidae</taxon>
        <taxon>Liparis</taxon>
    </lineage>
</organism>
<dbReference type="AlphaFoldDB" id="A0A4Z2G762"/>
<dbReference type="EMBL" id="SRLO01000698">
    <property type="protein sequence ID" value="TNN48402.1"/>
    <property type="molecule type" value="Genomic_DNA"/>
</dbReference>
<evidence type="ECO:0000313" key="2">
    <source>
        <dbReference type="Proteomes" id="UP000314294"/>
    </source>
</evidence>
<dbReference type="Proteomes" id="UP000314294">
    <property type="component" value="Unassembled WGS sequence"/>
</dbReference>
<evidence type="ECO:0000313" key="1">
    <source>
        <dbReference type="EMBL" id="TNN48402.1"/>
    </source>
</evidence>
<proteinExistence type="predicted"/>
<keyword evidence="2" id="KW-1185">Reference proteome</keyword>